<keyword evidence="4" id="KW-1185">Reference proteome</keyword>
<feature type="transmembrane region" description="Helical" evidence="2">
    <location>
        <begin position="833"/>
        <end position="855"/>
    </location>
</feature>
<feature type="transmembrane region" description="Helical" evidence="2">
    <location>
        <begin position="262"/>
        <end position="281"/>
    </location>
</feature>
<keyword evidence="2" id="KW-0812">Transmembrane</keyword>
<feature type="transmembrane region" description="Helical" evidence="2">
    <location>
        <begin position="288"/>
        <end position="306"/>
    </location>
</feature>
<evidence type="ECO:0000313" key="3">
    <source>
        <dbReference type="EMBL" id="UYP44422.1"/>
    </source>
</evidence>
<keyword evidence="2" id="KW-1133">Transmembrane helix</keyword>
<gene>
    <name evidence="3" type="ORF">NEF87_000707</name>
</gene>
<feature type="transmembrane region" description="Helical" evidence="2">
    <location>
        <begin position="363"/>
        <end position="382"/>
    </location>
</feature>
<evidence type="ECO:0000313" key="4">
    <source>
        <dbReference type="Proteomes" id="UP001208689"/>
    </source>
</evidence>
<feature type="transmembrane region" description="Helical" evidence="2">
    <location>
        <begin position="312"/>
        <end position="333"/>
    </location>
</feature>
<feature type="transmembrane region" description="Helical" evidence="2">
    <location>
        <begin position="427"/>
        <end position="443"/>
    </location>
</feature>
<feature type="transmembrane region" description="Helical" evidence="2">
    <location>
        <begin position="1065"/>
        <end position="1082"/>
    </location>
</feature>
<reference evidence="3" key="1">
    <citation type="submission" date="2022-09" db="EMBL/GenBank/DDBJ databases">
        <title>Actin cytoskeleton and complex cell architecture in an #Asgard archaeon.</title>
        <authorList>
            <person name="Ponce Toledo R.I."/>
            <person name="Schleper C."/>
            <person name="Rodrigues Oliveira T."/>
            <person name="Wollweber F."/>
            <person name="Xu J."/>
            <person name="Rittmann S."/>
            <person name="Klingl A."/>
            <person name="Pilhofer M."/>
        </authorList>
    </citation>
    <scope>NUCLEOTIDE SEQUENCE</scope>
    <source>
        <strain evidence="3">B-35</strain>
    </source>
</reference>
<feature type="transmembrane region" description="Helical" evidence="2">
    <location>
        <begin position="671"/>
        <end position="691"/>
    </location>
</feature>
<feature type="transmembrane region" description="Helical" evidence="2">
    <location>
        <begin position="340"/>
        <end position="357"/>
    </location>
</feature>
<protein>
    <recommendedName>
        <fullName evidence="5">DUF2339 domain-containing protein</fullName>
    </recommendedName>
</protein>
<organism evidence="3 4">
    <name type="scientific">Candidatus Lokiarchaeum ossiferum</name>
    <dbReference type="NCBI Taxonomy" id="2951803"/>
    <lineage>
        <taxon>Archaea</taxon>
        <taxon>Promethearchaeati</taxon>
        <taxon>Promethearchaeota</taxon>
        <taxon>Promethearchaeia</taxon>
        <taxon>Promethearchaeales</taxon>
        <taxon>Promethearchaeaceae</taxon>
        <taxon>Candidatus Lokiarchaeum</taxon>
    </lineage>
</organism>
<feature type="transmembrane region" description="Helical" evidence="2">
    <location>
        <begin position="988"/>
        <end position="1007"/>
    </location>
</feature>
<feature type="transmembrane region" description="Helical" evidence="2">
    <location>
        <begin position="163"/>
        <end position="188"/>
    </location>
</feature>
<feature type="compositionally biased region" description="Polar residues" evidence="1">
    <location>
        <begin position="136"/>
        <end position="155"/>
    </location>
</feature>
<accession>A0ABY6HPW4</accession>
<feature type="transmembrane region" description="Helical" evidence="2">
    <location>
        <begin position="492"/>
        <end position="514"/>
    </location>
</feature>
<feature type="transmembrane region" description="Helical" evidence="2">
    <location>
        <begin position="875"/>
        <end position="897"/>
    </location>
</feature>
<feature type="transmembrane region" description="Helical" evidence="2">
    <location>
        <begin position="956"/>
        <end position="976"/>
    </location>
</feature>
<feature type="transmembrane region" description="Helical" evidence="2">
    <location>
        <begin position="1042"/>
        <end position="1059"/>
    </location>
</feature>
<feature type="transmembrane region" description="Helical" evidence="2">
    <location>
        <begin position="582"/>
        <end position="601"/>
    </location>
</feature>
<feature type="transmembrane region" description="Helical" evidence="2">
    <location>
        <begin position="1013"/>
        <end position="1030"/>
    </location>
</feature>
<feature type="transmembrane region" description="Helical" evidence="2">
    <location>
        <begin position="909"/>
        <end position="927"/>
    </location>
</feature>
<feature type="transmembrane region" description="Helical" evidence="2">
    <location>
        <begin position="703"/>
        <end position="722"/>
    </location>
</feature>
<dbReference type="EMBL" id="CP104013">
    <property type="protein sequence ID" value="UYP44422.1"/>
    <property type="molecule type" value="Genomic_DNA"/>
</dbReference>
<evidence type="ECO:0008006" key="5">
    <source>
        <dbReference type="Google" id="ProtNLM"/>
    </source>
</evidence>
<feature type="transmembrane region" description="Helical" evidence="2">
    <location>
        <begin position="647"/>
        <end position="665"/>
    </location>
</feature>
<feature type="transmembrane region" description="Helical" evidence="2">
    <location>
        <begin position="194"/>
        <end position="217"/>
    </location>
</feature>
<feature type="transmembrane region" description="Helical" evidence="2">
    <location>
        <begin position="464"/>
        <end position="486"/>
    </location>
</feature>
<feature type="transmembrane region" description="Helical" evidence="2">
    <location>
        <begin position="934"/>
        <end position="950"/>
    </location>
</feature>
<proteinExistence type="predicted"/>
<dbReference type="Proteomes" id="UP001208689">
    <property type="component" value="Chromosome"/>
</dbReference>
<evidence type="ECO:0000256" key="1">
    <source>
        <dbReference type="SAM" id="MobiDB-lite"/>
    </source>
</evidence>
<keyword evidence="2" id="KW-0472">Membrane</keyword>
<feature type="transmembrane region" description="Helical" evidence="2">
    <location>
        <begin position="728"/>
        <end position="748"/>
    </location>
</feature>
<feature type="region of interest" description="Disordered" evidence="1">
    <location>
        <begin position="132"/>
        <end position="155"/>
    </location>
</feature>
<feature type="transmembrane region" description="Helical" evidence="2">
    <location>
        <begin position="607"/>
        <end position="626"/>
    </location>
</feature>
<feature type="transmembrane region" description="Helical" evidence="2">
    <location>
        <begin position="755"/>
        <end position="773"/>
    </location>
</feature>
<name>A0ABY6HPW4_9ARCH</name>
<evidence type="ECO:0000256" key="2">
    <source>
        <dbReference type="SAM" id="Phobius"/>
    </source>
</evidence>
<sequence length="1101" mass="126944">MEDKIQKEKSSDPNSNSELKNMIQRISSLEMKVDTIATSLDSIQMRLGMKKTLPTNEVKKNHLVSALPHLPSDLSYSKKKLTESTKVSKFDAVSQQKIQKEQNFIQKKLASVPLLNKDLLQHKELSKYTRVRSPGINDNKSVQQTKKSQRNTYNTPSDQKKPYLLLFFFYILLSVTIYISFLMLIRWLEEGFLTFLNIFIYIYILSAGFLIAGFYLINKYIKSQKSQLFIFPWSFIGLGVIGLSLAYILPTAVLSGDSVLNVIIWCLSIISLIFVFIILLIKYRNDFFIGEVFLSILILVLIPSFINNQFLGIYYQNLNTIFYAALIIVATGLALKKISLTPLVAVMISISILSFIGEFSEIISLNLSLIICVNIIFGRLLLKGYGDHYEFYKNSVVKFVLLIINQILPMAAYYFLVINIHHRDSSSIEIVVLFIILQAQFYIQIKEQIGIIKQDLSHDLKTPYLLLVFINHAVQIFINLITLLNFSLFSRVIWDNFAVILGFILSFYVALSMTQFLEFEYSKVRVFVRLFYLLMARIGFIICLFERNTSDKPAFFIITMIILGFSLYYSRTIDGSGEKSAISLQLLITSLTNFLILQLYMGDLEGSTQIVEFILILCFFIYPFIVGMKILQDSKKDQFVEYAKTKINLLHIFLTSIGVLFILTIMQETLVLFSIFMGGLLITGLFGKFFLTQDTNLSKKSVLQYGILTYFASIYLLSLKSIQFFRYSSYWIIFISIFWVAFQLIIFYTQINVKINTFLAHSINIIVILVINYSYNNLLATWTKIVIILGATLVFWMKNIISENPISTSSYMLILNLMNSICVIFIFESDFTQFGLFIPLVFVLLLIIELSLSVLDRQNHKEKKSKTSNQDQKLLLVNLIFNFGFSVISFAVIYYYGSFIQQTFISGEYFWIQIILLQILLTFLFSYHPKMWQQLGITCLSGLGMLVGIMDDNFEFNFLFIYTAVIACTCIVSLLYSNRPKTNEKYLLYRFYYSLMVVIISLMMTGFLSEVKFGIIFNLALFAGWVIANLEIDYHIKFQYGLIALIGISYVFFIIIRSFSRDFEYISLLFLVIGIVFVLLLYKTIKAKENLPSLIQDEANS</sequence>
<feature type="transmembrane region" description="Helical" evidence="2">
    <location>
        <begin position="394"/>
        <end position="415"/>
    </location>
</feature>
<feature type="transmembrane region" description="Helical" evidence="2">
    <location>
        <begin position="229"/>
        <end position="250"/>
    </location>
</feature>
<feature type="transmembrane region" description="Helical" evidence="2">
    <location>
        <begin position="779"/>
        <end position="797"/>
    </location>
</feature>
<feature type="transmembrane region" description="Helical" evidence="2">
    <location>
        <begin position="526"/>
        <end position="547"/>
    </location>
</feature>
<feature type="transmembrane region" description="Helical" evidence="2">
    <location>
        <begin position="553"/>
        <end position="570"/>
    </location>
</feature>
<feature type="transmembrane region" description="Helical" evidence="2">
    <location>
        <begin position="809"/>
        <end position="827"/>
    </location>
</feature>